<organism evidence="2 3">
    <name type="scientific">Fasciolopsis buskii</name>
    <dbReference type="NCBI Taxonomy" id="27845"/>
    <lineage>
        <taxon>Eukaryota</taxon>
        <taxon>Metazoa</taxon>
        <taxon>Spiralia</taxon>
        <taxon>Lophotrochozoa</taxon>
        <taxon>Platyhelminthes</taxon>
        <taxon>Trematoda</taxon>
        <taxon>Digenea</taxon>
        <taxon>Plagiorchiida</taxon>
        <taxon>Echinostomata</taxon>
        <taxon>Echinostomatoidea</taxon>
        <taxon>Fasciolidae</taxon>
        <taxon>Fasciolopsis</taxon>
    </lineage>
</organism>
<gene>
    <name evidence="2" type="ORF">FBUS_00177</name>
</gene>
<reference evidence="2" key="1">
    <citation type="submission" date="2019-05" db="EMBL/GenBank/DDBJ databases">
        <title>Annotation for the trematode Fasciolopsis buski.</title>
        <authorList>
            <person name="Choi Y.-J."/>
        </authorList>
    </citation>
    <scope>NUCLEOTIDE SEQUENCE</scope>
    <source>
        <strain evidence="2">HT</strain>
        <tissue evidence="2">Whole worm</tissue>
    </source>
</reference>
<keyword evidence="3" id="KW-1185">Reference proteome</keyword>
<evidence type="ECO:0000313" key="2">
    <source>
        <dbReference type="EMBL" id="KAA0191492.1"/>
    </source>
</evidence>
<comment type="caution">
    <text evidence="2">The sequence shown here is derived from an EMBL/GenBank/DDBJ whole genome shotgun (WGS) entry which is preliminary data.</text>
</comment>
<dbReference type="Pfam" id="PF13833">
    <property type="entry name" value="EF-hand_8"/>
    <property type="match status" value="1"/>
</dbReference>
<dbReference type="Gene3D" id="3.30.740.10">
    <property type="entry name" value="Protein Inhibitor Of Neuronal Nitric Oxide Synthase"/>
    <property type="match status" value="1"/>
</dbReference>
<name>A0A8E0RWW5_9TREM</name>
<dbReference type="InterPro" id="IPR002048">
    <property type="entry name" value="EF_hand_dom"/>
</dbReference>
<dbReference type="InterPro" id="IPR037177">
    <property type="entry name" value="DLC_sf"/>
</dbReference>
<dbReference type="InterPro" id="IPR001372">
    <property type="entry name" value="Dynein_light_chain_typ-1/2"/>
</dbReference>
<dbReference type="OrthoDB" id="186625at2759"/>
<dbReference type="GO" id="GO:0030286">
    <property type="term" value="C:dynein complex"/>
    <property type="evidence" value="ECO:0007669"/>
    <property type="project" value="InterPro"/>
</dbReference>
<dbReference type="SUPFAM" id="SSF54648">
    <property type="entry name" value="DLC"/>
    <property type="match status" value="1"/>
</dbReference>
<dbReference type="GO" id="GO:0007017">
    <property type="term" value="P:microtubule-based process"/>
    <property type="evidence" value="ECO:0007669"/>
    <property type="project" value="InterPro"/>
</dbReference>
<dbReference type="PROSITE" id="PS50222">
    <property type="entry name" value="EF_HAND_2"/>
    <property type="match status" value="1"/>
</dbReference>
<dbReference type="InterPro" id="IPR011992">
    <property type="entry name" value="EF-hand-dom_pair"/>
</dbReference>
<dbReference type="CDD" id="cd21454">
    <property type="entry name" value="DLC-like_TAL"/>
    <property type="match status" value="1"/>
</dbReference>
<proteinExistence type="predicted"/>
<dbReference type="EMBL" id="LUCM01006299">
    <property type="protein sequence ID" value="KAA0191492.1"/>
    <property type="molecule type" value="Genomic_DNA"/>
</dbReference>
<dbReference type="Gene3D" id="1.10.238.10">
    <property type="entry name" value="EF-hand"/>
    <property type="match status" value="1"/>
</dbReference>
<protein>
    <submittedName>
        <fullName evidence="2">Tegumental antigen</fullName>
    </submittedName>
</protein>
<dbReference type="GO" id="GO:0005509">
    <property type="term" value="F:calcium ion binding"/>
    <property type="evidence" value="ECO:0007669"/>
    <property type="project" value="InterPro"/>
</dbReference>
<evidence type="ECO:0000313" key="3">
    <source>
        <dbReference type="Proteomes" id="UP000728185"/>
    </source>
</evidence>
<evidence type="ECO:0000259" key="1">
    <source>
        <dbReference type="PROSITE" id="PS50222"/>
    </source>
</evidence>
<dbReference type="Proteomes" id="UP000728185">
    <property type="component" value="Unassembled WGS sequence"/>
</dbReference>
<dbReference type="SMART" id="SM01375">
    <property type="entry name" value="Dynein_light"/>
    <property type="match status" value="1"/>
</dbReference>
<feature type="domain" description="EF-hand" evidence="1">
    <location>
        <begin position="1"/>
        <end position="34"/>
    </location>
</feature>
<dbReference type="AlphaFoldDB" id="A0A8E0RWW5"/>
<dbReference type="Pfam" id="PF01221">
    <property type="entry name" value="Dynein_light"/>
    <property type="match status" value="1"/>
</dbReference>
<sequence>MDPFLEMFYAVDTDGSEVITVKELHEYVERNELDPTMVTRWRELFDPENTGSITLESFCDVLGVRPEIARSAREEYVRAKPAELPFGIKLISAQMPIEQQIQIAEETKRMVKTEEQQHQHQPNAQKITHQLKDHLDLTYGKTWHVIIVDGSYWITFSHVPDCSFHFQFNDRCYLIWKTNE</sequence>
<accession>A0A8E0RWW5</accession>
<dbReference type="SUPFAM" id="SSF47473">
    <property type="entry name" value="EF-hand"/>
    <property type="match status" value="1"/>
</dbReference>